<organism evidence="9">
    <name type="scientific">mine drainage metagenome</name>
    <dbReference type="NCBI Taxonomy" id="410659"/>
    <lineage>
        <taxon>unclassified sequences</taxon>
        <taxon>metagenomes</taxon>
        <taxon>ecological metagenomes</taxon>
    </lineage>
</organism>
<dbReference type="SUPFAM" id="SSF51366">
    <property type="entry name" value="Ribulose-phoshate binding barrel"/>
    <property type="match status" value="1"/>
</dbReference>
<dbReference type="SMART" id="SM00934">
    <property type="entry name" value="OMPdecase"/>
    <property type="match status" value="1"/>
</dbReference>
<dbReference type="Pfam" id="PF00215">
    <property type="entry name" value="OMPdecase"/>
    <property type="match status" value="1"/>
</dbReference>
<dbReference type="HAMAP" id="MF_01200_B">
    <property type="entry name" value="OMPdecase_type1_B"/>
    <property type="match status" value="1"/>
</dbReference>
<comment type="pathway">
    <text evidence="1">Pyrimidine metabolism; UMP biosynthesis via de novo pathway; UMP from orotate: step 2/2.</text>
</comment>
<dbReference type="NCBIfam" id="TIGR01740">
    <property type="entry name" value="pyrF"/>
    <property type="match status" value="1"/>
</dbReference>
<dbReference type="CDD" id="cd04725">
    <property type="entry name" value="OMP_decarboxylase_like"/>
    <property type="match status" value="1"/>
</dbReference>
<evidence type="ECO:0000256" key="7">
    <source>
        <dbReference type="ARBA" id="ARBA00033428"/>
    </source>
</evidence>
<dbReference type="PROSITE" id="PS00156">
    <property type="entry name" value="OMPDECASE"/>
    <property type="match status" value="1"/>
</dbReference>
<sequence length="237" mass="25359">MAQLIVALDLPTAEEAERCIDELYETDVIFKIGLEGLCGYPERIFAHAEARDVRLFIDVKLHDIPRTVGAAMERLVRPNASIINVHALGGSRMMHAAVDAAARRAEQLGISRPEIFAVTMLTSMEQRDADELGLGGDIGGIAMRLAGLARHAGCDGAICSVHEVAAFKAAYGGNFLALTPGIRPENADSHDQRRVATPRSAVAAGSDYIVVGRPILTAPDRLAATRAILEEIVEARA</sequence>
<dbReference type="InterPro" id="IPR047596">
    <property type="entry name" value="OMPdecase_bac"/>
</dbReference>
<reference evidence="9" key="1">
    <citation type="submission" date="2009-10" db="EMBL/GenBank/DDBJ databases">
        <title>Diversity of trophic interactions inside an arsenic-rich microbial ecosystem.</title>
        <authorList>
            <person name="Bertin P.N."/>
            <person name="Heinrich-Salmeron A."/>
            <person name="Pelletier E."/>
            <person name="Goulhen-Chollet F."/>
            <person name="Arsene-Ploetze F."/>
            <person name="Gallien S."/>
            <person name="Calteau A."/>
            <person name="Vallenet D."/>
            <person name="Casiot C."/>
            <person name="Chane-Woon-Ming B."/>
            <person name="Giloteaux L."/>
            <person name="Barakat M."/>
            <person name="Bonnefoy V."/>
            <person name="Bruneel O."/>
            <person name="Chandler M."/>
            <person name="Cleiss J."/>
            <person name="Duran R."/>
            <person name="Elbaz-Poulichet F."/>
            <person name="Fonknechten N."/>
            <person name="Lauga B."/>
            <person name="Mornico D."/>
            <person name="Ortet P."/>
            <person name="Schaeffer C."/>
            <person name="Siguier P."/>
            <person name="Alexander Thil Smith A."/>
            <person name="Van Dorsselaer A."/>
            <person name="Weissenbach J."/>
            <person name="Medigue C."/>
            <person name="Le Paslier D."/>
        </authorList>
    </citation>
    <scope>NUCLEOTIDE SEQUENCE</scope>
</reference>
<dbReference type="GO" id="GO:0005829">
    <property type="term" value="C:cytosol"/>
    <property type="evidence" value="ECO:0007669"/>
    <property type="project" value="TreeGrafter"/>
</dbReference>
<dbReference type="NCBIfam" id="NF001273">
    <property type="entry name" value="PRK00230.1"/>
    <property type="match status" value="1"/>
</dbReference>
<evidence type="ECO:0000256" key="5">
    <source>
        <dbReference type="ARBA" id="ARBA00022975"/>
    </source>
</evidence>
<gene>
    <name evidence="9" type="primary">pyrF</name>
    <name evidence="9" type="ORF">CARN1_0328</name>
</gene>
<comment type="caution">
    <text evidence="9">The sequence shown here is derived from an EMBL/GenBank/DDBJ whole genome shotgun (WGS) entry which is preliminary data.</text>
</comment>
<dbReference type="PANTHER" id="PTHR32119">
    <property type="entry name" value="OROTIDINE 5'-PHOSPHATE DECARBOXYLASE"/>
    <property type="match status" value="1"/>
</dbReference>
<keyword evidence="5" id="KW-0665">Pyrimidine biosynthesis</keyword>
<dbReference type="GO" id="GO:0004590">
    <property type="term" value="F:orotidine-5'-phosphate decarboxylase activity"/>
    <property type="evidence" value="ECO:0007669"/>
    <property type="project" value="UniProtKB-EC"/>
</dbReference>
<dbReference type="EMBL" id="CABL01000005">
    <property type="protein sequence ID" value="CBH75153.1"/>
    <property type="molecule type" value="Genomic_DNA"/>
</dbReference>
<proteinExistence type="inferred from homology"/>
<dbReference type="PANTHER" id="PTHR32119:SF2">
    <property type="entry name" value="OROTIDINE 5'-PHOSPHATE DECARBOXYLASE"/>
    <property type="match status" value="1"/>
</dbReference>
<accession>E6PFB7</accession>
<evidence type="ECO:0000256" key="2">
    <source>
        <dbReference type="ARBA" id="ARBA00012321"/>
    </source>
</evidence>
<evidence type="ECO:0000256" key="6">
    <source>
        <dbReference type="ARBA" id="ARBA00023239"/>
    </source>
</evidence>
<dbReference type="GO" id="GO:0006207">
    <property type="term" value="P:'de novo' pyrimidine nucleobase biosynthetic process"/>
    <property type="evidence" value="ECO:0007669"/>
    <property type="project" value="InterPro"/>
</dbReference>
<dbReference type="InterPro" id="IPR014732">
    <property type="entry name" value="OMPdecase"/>
</dbReference>
<protein>
    <recommendedName>
        <fullName evidence="3">Orotidine 5'-phosphate decarboxylase</fullName>
        <ecNumber evidence="2">4.1.1.23</ecNumber>
    </recommendedName>
    <alternativeName>
        <fullName evidence="7">OMP decarboxylase</fullName>
    </alternativeName>
</protein>
<evidence type="ECO:0000256" key="3">
    <source>
        <dbReference type="ARBA" id="ARBA00021923"/>
    </source>
</evidence>
<evidence type="ECO:0000313" key="9">
    <source>
        <dbReference type="EMBL" id="CBH75153.1"/>
    </source>
</evidence>
<evidence type="ECO:0000256" key="1">
    <source>
        <dbReference type="ARBA" id="ARBA00004861"/>
    </source>
</evidence>
<dbReference type="UniPathway" id="UPA00070">
    <property type="reaction ID" value="UER00120"/>
</dbReference>
<dbReference type="InterPro" id="IPR013785">
    <property type="entry name" value="Aldolase_TIM"/>
</dbReference>
<evidence type="ECO:0000256" key="4">
    <source>
        <dbReference type="ARBA" id="ARBA00022793"/>
    </source>
</evidence>
<dbReference type="InterPro" id="IPR001754">
    <property type="entry name" value="OMPdeCOase_dom"/>
</dbReference>
<name>E6PFB7_9ZZZZ</name>
<keyword evidence="6 9" id="KW-0456">Lyase</keyword>
<dbReference type="Gene3D" id="3.20.20.70">
    <property type="entry name" value="Aldolase class I"/>
    <property type="match status" value="1"/>
</dbReference>
<evidence type="ECO:0000259" key="8">
    <source>
        <dbReference type="SMART" id="SM00934"/>
    </source>
</evidence>
<dbReference type="EC" id="4.1.1.23" evidence="2"/>
<feature type="domain" description="Orotidine 5'-phosphate decarboxylase" evidence="8">
    <location>
        <begin position="3"/>
        <end position="228"/>
    </location>
</feature>
<dbReference type="AlphaFoldDB" id="E6PFB7"/>
<keyword evidence="4" id="KW-0210">Decarboxylase</keyword>
<dbReference type="InterPro" id="IPR011060">
    <property type="entry name" value="RibuloseP-bd_barrel"/>
</dbReference>
<dbReference type="InterPro" id="IPR018089">
    <property type="entry name" value="OMPdecase_AS"/>
</dbReference>
<dbReference type="GO" id="GO:0044205">
    <property type="term" value="P:'de novo' UMP biosynthetic process"/>
    <property type="evidence" value="ECO:0007669"/>
    <property type="project" value="UniProtKB-UniPathway"/>
</dbReference>